<dbReference type="SUPFAM" id="SSF51445">
    <property type="entry name" value="(Trans)glycosidases"/>
    <property type="match status" value="1"/>
</dbReference>
<comment type="caution">
    <text evidence="6">The sequence shown here is derived from an EMBL/GenBank/DDBJ whole genome shotgun (WGS) entry which is preliminary data.</text>
</comment>
<keyword evidence="7" id="KW-1185">Reference proteome</keyword>
<feature type="compositionally biased region" description="Low complexity" evidence="5">
    <location>
        <begin position="538"/>
        <end position="575"/>
    </location>
</feature>
<feature type="compositionally biased region" description="Gly residues" evidence="5">
    <location>
        <begin position="527"/>
        <end position="537"/>
    </location>
</feature>
<dbReference type="GO" id="GO:0016161">
    <property type="term" value="F:beta-amylase activity"/>
    <property type="evidence" value="ECO:0007669"/>
    <property type="project" value="UniProtKB-EC"/>
</dbReference>
<evidence type="ECO:0000256" key="2">
    <source>
        <dbReference type="ARBA" id="ARBA00023277"/>
    </source>
</evidence>
<sequence>MKPARLEHRGRGVAAPCALSRPWRLAGRARRACRAPRCAAPEAAAVAAEDAVASAQPEARLAQAAQNIVPAGSLRSRAASRARSPAGTAEQQHDATEPALALWVALSDDAARACAAQPEAMLAGLKALKVLGVWGVSLEIDWGAAEPAPRQYSWAAYRPVLALVREAGLRLQVDFCFHADERRTLPGWVNAVGEALPDVWFTDKSGARCRECLSLGVDDVPVLEGRTALQCYSDLIAAFASDHAALLGTTITDARVGLGPGGELRYPSHPAGDGRWAFPGVGEFQCYDAFMAGSLAAAAQQAGQPHWGSGGPHDAGSYSLLPHQSGFFHHQGSWASEYGRFFGEWYCGMLARHAERVLGSAAEALGGRGVRLHAALPLCHWWFHSAARAAELTAGYAARDDCDAYLPAFAALARAGAAAQLVGGELTDASQPASALASPEALLLQLRGVAAAAGVPVSLANAGGAFGGGALRELERRAFEAGCYRGVDVPPVSRVVVSEMGDAMFEPAAWTEFREWAARVRARGAALGGGGGGGGSGSVAAPPQQQREQQQQQQQQQRQPSAREAARVAAVVAAAAEEDSQYLPPPPLHPQQQQQQQQEQHQRHPQEGAGQWQIALLV</sequence>
<dbReference type="STRING" id="307507.A0A2V0NMG9"/>
<keyword evidence="4" id="KW-0378">Hydrolase</keyword>
<reference evidence="6 7" key="1">
    <citation type="journal article" date="2018" name="Sci. Rep.">
        <title>Raphidocelis subcapitata (=Pseudokirchneriella subcapitata) provides an insight into genome evolution and environmental adaptations in the Sphaeropleales.</title>
        <authorList>
            <person name="Suzuki S."/>
            <person name="Yamaguchi H."/>
            <person name="Nakajima N."/>
            <person name="Kawachi M."/>
        </authorList>
    </citation>
    <scope>NUCLEOTIDE SEQUENCE [LARGE SCALE GENOMIC DNA]</scope>
    <source>
        <strain evidence="6 7">NIES-35</strain>
    </source>
</reference>
<comment type="catalytic activity">
    <reaction evidence="4">
        <text>Hydrolysis of (1-&gt;4)-alpha-D-glucosidic linkages in polysaccharides so as to remove successive maltose units from the non-reducing ends of the chains.</text>
        <dbReference type="EC" id="3.2.1.2"/>
    </reaction>
</comment>
<organism evidence="6 7">
    <name type="scientific">Raphidocelis subcapitata</name>
    <dbReference type="NCBI Taxonomy" id="307507"/>
    <lineage>
        <taxon>Eukaryota</taxon>
        <taxon>Viridiplantae</taxon>
        <taxon>Chlorophyta</taxon>
        <taxon>core chlorophytes</taxon>
        <taxon>Chlorophyceae</taxon>
        <taxon>CS clade</taxon>
        <taxon>Sphaeropleales</taxon>
        <taxon>Selenastraceae</taxon>
        <taxon>Raphidocelis</taxon>
    </lineage>
</organism>
<evidence type="ECO:0000313" key="6">
    <source>
        <dbReference type="EMBL" id="GBF88708.1"/>
    </source>
</evidence>
<dbReference type="InterPro" id="IPR017853">
    <property type="entry name" value="GH"/>
</dbReference>
<name>A0A2V0NMG9_9CHLO</name>
<feature type="region of interest" description="Disordered" evidence="5">
    <location>
        <begin position="527"/>
        <end position="618"/>
    </location>
</feature>
<dbReference type="Gene3D" id="3.20.20.80">
    <property type="entry name" value="Glycosidases"/>
    <property type="match status" value="1"/>
</dbReference>
<keyword evidence="2 4" id="KW-0119">Carbohydrate metabolism</keyword>
<dbReference type="PANTHER" id="PTHR31352:SF1">
    <property type="entry name" value="BETA-AMYLASE 3, CHLOROPLASTIC"/>
    <property type="match status" value="1"/>
</dbReference>
<gene>
    <name evidence="6" type="ORF">Rsub_01607</name>
</gene>
<dbReference type="PANTHER" id="PTHR31352">
    <property type="entry name" value="BETA-AMYLASE 1, CHLOROPLASTIC"/>
    <property type="match status" value="1"/>
</dbReference>
<keyword evidence="3 4" id="KW-0624">Polysaccharide degradation</keyword>
<evidence type="ECO:0000256" key="4">
    <source>
        <dbReference type="RuleBase" id="RU000509"/>
    </source>
</evidence>
<dbReference type="InterPro" id="IPR001554">
    <property type="entry name" value="Glyco_hydro_14"/>
</dbReference>
<feature type="compositionally biased region" description="Low complexity" evidence="5">
    <location>
        <begin position="75"/>
        <end position="84"/>
    </location>
</feature>
<dbReference type="OrthoDB" id="1660156at2759"/>
<dbReference type="EC" id="3.2.1.2" evidence="4"/>
<dbReference type="GO" id="GO:0000272">
    <property type="term" value="P:polysaccharide catabolic process"/>
    <property type="evidence" value="ECO:0007669"/>
    <property type="project" value="UniProtKB-KW"/>
</dbReference>
<evidence type="ECO:0000256" key="3">
    <source>
        <dbReference type="ARBA" id="ARBA00023326"/>
    </source>
</evidence>
<evidence type="ECO:0000256" key="5">
    <source>
        <dbReference type="SAM" id="MobiDB-lite"/>
    </source>
</evidence>
<evidence type="ECO:0000256" key="1">
    <source>
        <dbReference type="ARBA" id="ARBA00005652"/>
    </source>
</evidence>
<feature type="compositionally biased region" description="Low complexity" evidence="5">
    <location>
        <begin position="590"/>
        <end position="599"/>
    </location>
</feature>
<dbReference type="AlphaFoldDB" id="A0A2V0NMG9"/>
<dbReference type="PRINTS" id="PR00750">
    <property type="entry name" value="BETAAMYLASE"/>
</dbReference>
<dbReference type="InParanoid" id="A0A2V0NMG9"/>
<feature type="region of interest" description="Disordered" evidence="5">
    <location>
        <begin position="75"/>
        <end position="95"/>
    </location>
</feature>
<evidence type="ECO:0000313" key="7">
    <source>
        <dbReference type="Proteomes" id="UP000247498"/>
    </source>
</evidence>
<dbReference type="EMBL" id="BDRX01000006">
    <property type="protein sequence ID" value="GBF88708.1"/>
    <property type="molecule type" value="Genomic_DNA"/>
</dbReference>
<protein>
    <recommendedName>
        <fullName evidence="4">Beta-amylase</fullName>
        <ecNumber evidence="4">3.2.1.2</ecNumber>
    </recommendedName>
</protein>
<comment type="similarity">
    <text evidence="1 4">Belongs to the glycosyl hydrolase 14 family.</text>
</comment>
<keyword evidence="4" id="KW-0326">Glycosidase</keyword>
<proteinExistence type="inferred from homology"/>
<accession>A0A2V0NMG9</accession>
<dbReference type="Proteomes" id="UP000247498">
    <property type="component" value="Unassembled WGS sequence"/>
</dbReference>
<dbReference type="Pfam" id="PF01373">
    <property type="entry name" value="Glyco_hydro_14"/>
    <property type="match status" value="1"/>
</dbReference>